<proteinExistence type="predicted"/>
<gene>
    <name evidence="2" type="ORF">LF1_29300</name>
</gene>
<dbReference type="InterPro" id="IPR008972">
    <property type="entry name" value="Cupredoxin"/>
</dbReference>
<comment type="caution">
    <text evidence="2">The sequence shown here is derived from an EMBL/GenBank/DDBJ whole genome shotgun (WGS) entry which is preliminary data.</text>
</comment>
<accession>A0A5B1CLH2</accession>
<dbReference type="SUPFAM" id="SSF49503">
    <property type="entry name" value="Cupredoxins"/>
    <property type="match status" value="1"/>
</dbReference>
<organism evidence="2 3">
    <name type="scientific">Rubripirellula obstinata</name>
    <dbReference type="NCBI Taxonomy" id="406547"/>
    <lineage>
        <taxon>Bacteria</taxon>
        <taxon>Pseudomonadati</taxon>
        <taxon>Planctomycetota</taxon>
        <taxon>Planctomycetia</taxon>
        <taxon>Pirellulales</taxon>
        <taxon>Pirellulaceae</taxon>
        <taxon>Rubripirellula</taxon>
    </lineage>
</organism>
<evidence type="ECO:0000313" key="2">
    <source>
        <dbReference type="EMBL" id="KAA1260390.1"/>
    </source>
</evidence>
<dbReference type="EMBL" id="VRLW01000001">
    <property type="protein sequence ID" value="KAA1260390.1"/>
    <property type="molecule type" value="Genomic_DNA"/>
</dbReference>
<dbReference type="RefSeq" id="WP_235033315.1">
    <property type="nucleotide sequence ID" value="NZ_LWSK01000005.1"/>
</dbReference>
<evidence type="ECO:0000313" key="3">
    <source>
        <dbReference type="Proteomes" id="UP000322699"/>
    </source>
</evidence>
<evidence type="ECO:0000256" key="1">
    <source>
        <dbReference type="SAM" id="SignalP"/>
    </source>
</evidence>
<protein>
    <submittedName>
        <fullName evidence="2">Uncharacterized protein</fullName>
    </submittedName>
</protein>
<dbReference type="Proteomes" id="UP000322699">
    <property type="component" value="Unassembled WGS sequence"/>
</dbReference>
<name>A0A5B1CLH2_9BACT</name>
<keyword evidence="3" id="KW-1185">Reference proteome</keyword>
<dbReference type="AlphaFoldDB" id="A0A5B1CLH2"/>
<dbReference type="Gene3D" id="2.60.40.420">
    <property type="entry name" value="Cupredoxins - blue copper proteins"/>
    <property type="match status" value="1"/>
</dbReference>
<feature type="signal peptide" evidence="1">
    <location>
        <begin position="1"/>
        <end position="31"/>
    </location>
</feature>
<reference evidence="2 3" key="1">
    <citation type="submission" date="2019-08" db="EMBL/GenBank/DDBJ databases">
        <title>Deep-cultivation of Planctomycetes and their phenomic and genomic characterization uncovers novel biology.</title>
        <authorList>
            <person name="Wiegand S."/>
            <person name="Jogler M."/>
            <person name="Boedeker C."/>
            <person name="Pinto D."/>
            <person name="Vollmers J."/>
            <person name="Rivas-Marin E."/>
            <person name="Kohn T."/>
            <person name="Peeters S.H."/>
            <person name="Heuer A."/>
            <person name="Rast P."/>
            <person name="Oberbeckmann S."/>
            <person name="Bunk B."/>
            <person name="Jeske O."/>
            <person name="Meyerdierks A."/>
            <person name="Storesund J.E."/>
            <person name="Kallscheuer N."/>
            <person name="Luecker S."/>
            <person name="Lage O.M."/>
            <person name="Pohl T."/>
            <person name="Merkel B.J."/>
            <person name="Hornburger P."/>
            <person name="Mueller R.-W."/>
            <person name="Bruemmer F."/>
            <person name="Labrenz M."/>
            <person name="Spormann A.M."/>
            <person name="Op Den Camp H."/>
            <person name="Overmann J."/>
            <person name="Amann R."/>
            <person name="Jetten M.S.M."/>
            <person name="Mascher T."/>
            <person name="Medema M.H."/>
            <person name="Devos D.P."/>
            <person name="Kaster A.-K."/>
            <person name="Ovreas L."/>
            <person name="Rohde M."/>
            <person name="Galperin M.Y."/>
            <person name="Jogler C."/>
        </authorList>
    </citation>
    <scope>NUCLEOTIDE SEQUENCE [LARGE SCALE GENOMIC DNA]</scope>
    <source>
        <strain evidence="2 3">LF1</strain>
    </source>
</reference>
<keyword evidence="1" id="KW-0732">Signal</keyword>
<sequence length="265" mass="28705" precursor="true">MKIPAISAATTAATTAAIAIAFLFTTLHSSAAETGDLKIQFKYGGDAPEAKSITPTADGEYCGKHEIVDPRLLVNGENQGLKNVLVYVYTGRGGSDLDYDGGEPETKELANQDCQFEPHIVIAKAGDTLKVTNPDEIGHNANIQFFKNDSVNPMIPAGQEILVELEEPEPAPITVSCNIHPWMTAKLVVLDHPYAAVSDSDGNLVIKGLPVGEELVFRMFHESARIKEAEVDGKKVKWKKSRFEVKIQPGVNDMGTVVLDADQFD</sequence>
<feature type="chain" id="PRO_5022664213" evidence="1">
    <location>
        <begin position="32"/>
        <end position="265"/>
    </location>
</feature>